<name>A0ACA9M5Y6_9GLOM</name>
<sequence length="62" mass="7085">MPQVSYINRQNTIRVALDKLNNYPVAAQKKEIAAQKKEAAAQKKAARELNTAQKKRKCEKKM</sequence>
<accession>A0ACA9M5Y6</accession>
<gene>
    <name evidence="1" type="ORF">SPELUC_LOCUS5885</name>
</gene>
<organism evidence="1 2">
    <name type="scientific">Cetraspora pellucida</name>
    <dbReference type="NCBI Taxonomy" id="1433469"/>
    <lineage>
        <taxon>Eukaryota</taxon>
        <taxon>Fungi</taxon>
        <taxon>Fungi incertae sedis</taxon>
        <taxon>Mucoromycota</taxon>
        <taxon>Glomeromycotina</taxon>
        <taxon>Glomeromycetes</taxon>
        <taxon>Diversisporales</taxon>
        <taxon>Gigasporaceae</taxon>
        <taxon>Cetraspora</taxon>
    </lineage>
</organism>
<comment type="caution">
    <text evidence="1">The sequence shown here is derived from an EMBL/GenBank/DDBJ whole genome shotgun (WGS) entry which is preliminary data.</text>
</comment>
<dbReference type="EMBL" id="CAJVPW010006375">
    <property type="protein sequence ID" value="CAG8568162.1"/>
    <property type="molecule type" value="Genomic_DNA"/>
</dbReference>
<reference evidence="1" key="1">
    <citation type="submission" date="2021-06" db="EMBL/GenBank/DDBJ databases">
        <authorList>
            <person name="Kallberg Y."/>
            <person name="Tangrot J."/>
            <person name="Rosling A."/>
        </authorList>
    </citation>
    <scope>NUCLEOTIDE SEQUENCE</scope>
    <source>
        <strain evidence="1">28 12/20/2015</strain>
    </source>
</reference>
<evidence type="ECO:0000313" key="2">
    <source>
        <dbReference type="Proteomes" id="UP000789366"/>
    </source>
</evidence>
<protein>
    <submittedName>
        <fullName evidence="1">2832_t:CDS:1</fullName>
    </submittedName>
</protein>
<evidence type="ECO:0000313" key="1">
    <source>
        <dbReference type="EMBL" id="CAG8568162.1"/>
    </source>
</evidence>
<dbReference type="Proteomes" id="UP000789366">
    <property type="component" value="Unassembled WGS sequence"/>
</dbReference>
<keyword evidence="2" id="KW-1185">Reference proteome</keyword>
<proteinExistence type="predicted"/>